<evidence type="ECO:0000313" key="6">
    <source>
        <dbReference type="Proteomes" id="UP000006377"/>
    </source>
</evidence>
<dbReference type="PANTHER" id="PTHR33164">
    <property type="entry name" value="TRANSCRIPTIONAL REGULATOR, MARR FAMILY"/>
    <property type="match status" value="1"/>
</dbReference>
<evidence type="ECO:0000256" key="2">
    <source>
        <dbReference type="ARBA" id="ARBA00023125"/>
    </source>
</evidence>
<dbReference type="InterPro" id="IPR039422">
    <property type="entry name" value="MarR/SlyA-like"/>
</dbReference>
<dbReference type="GO" id="GO:0006950">
    <property type="term" value="P:response to stress"/>
    <property type="evidence" value="ECO:0007669"/>
    <property type="project" value="TreeGrafter"/>
</dbReference>
<dbReference type="KEGG" id="pla:Plav_0802"/>
<evidence type="ECO:0000313" key="5">
    <source>
        <dbReference type="EMBL" id="ABS62425.1"/>
    </source>
</evidence>
<accession>A7HR92</accession>
<evidence type="ECO:0000256" key="3">
    <source>
        <dbReference type="ARBA" id="ARBA00023163"/>
    </source>
</evidence>
<dbReference type="AlphaFoldDB" id="A7HR92"/>
<gene>
    <name evidence="5" type="ordered locus">Plav_0802</name>
</gene>
<dbReference type="GO" id="GO:0003700">
    <property type="term" value="F:DNA-binding transcription factor activity"/>
    <property type="evidence" value="ECO:0007669"/>
    <property type="project" value="InterPro"/>
</dbReference>
<sequence length="160" mass="17927">MPANQNPERSTGFLLRDNSRFMKTAFNDRVSGLTQAQWGALAHLSRHQGLNQVGLADLLEVQPITVARLIDKLVALGVVERRPDPNDRRAQQLFLTPNAQPLLDQLWEAGDEILDEAYDGFTAEERASFIDMLVRMRGNLARFAQHGSSRSRAPSYRKAG</sequence>
<dbReference type="PROSITE" id="PS50995">
    <property type="entry name" value="HTH_MARR_2"/>
    <property type="match status" value="1"/>
</dbReference>
<name>A7HR92_PARL1</name>
<keyword evidence="3" id="KW-0804">Transcription</keyword>
<organism evidence="5 6">
    <name type="scientific">Parvibaculum lavamentivorans (strain DS-1 / DSM 13023 / NCIMB 13966)</name>
    <dbReference type="NCBI Taxonomy" id="402881"/>
    <lineage>
        <taxon>Bacteria</taxon>
        <taxon>Pseudomonadati</taxon>
        <taxon>Pseudomonadota</taxon>
        <taxon>Alphaproteobacteria</taxon>
        <taxon>Hyphomicrobiales</taxon>
        <taxon>Parvibaculaceae</taxon>
        <taxon>Parvibaculum</taxon>
    </lineage>
</organism>
<proteinExistence type="predicted"/>
<dbReference type="InterPro" id="IPR036388">
    <property type="entry name" value="WH-like_DNA-bd_sf"/>
</dbReference>
<dbReference type="PRINTS" id="PR00598">
    <property type="entry name" value="HTHMARR"/>
</dbReference>
<dbReference type="Proteomes" id="UP000006377">
    <property type="component" value="Chromosome"/>
</dbReference>
<dbReference type="RefSeq" id="WP_012109675.1">
    <property type="nucleotide sequence ID" value="NC_009719.1"/>
</dbReference>
<dbReference type="GO" id="GO:0003677">
    <property type="term" value="F:DNA binding"/>
    <property type="evidence" value="ECO:0007669"/>
    <property type="project" value="UniProtKB-KW"/>
</dbReference>
<dbReference type="SUPFAM" id="SSF46785">
    <property type="entry name" value="Winged helix' DNA-binding domain"/>
    <property type="match status" value="1"/>
</dbReference>
<reference evidence="5 6" key="1">
    <citation type="journal article" date="2011" name="Stand. Genomic Sci.">
        <title>Complete genome sequence of Parvibaculum lavamentivorans type strain (DS-1(T)).</title>
        <authorList>
            <person name="Schleheck D."/>
            <person name="Weiss M."/>
            <person name="Pitluck S."/>
            <person name="Bruce D."/>
            <person name="Land M.L."/>
            <person name="Han S."/>
            <person name="Saunders E."/>
            <person name="Tapia R."/>
            <person name="Detter C."/>
            <person name="Brettin T."/>
            <person name="Han J."/>
            <person name="Woyke T."/>
            <person name="Goodwin L."/>
            <person name="Pennacchio L."/>
            <person name="Nolan M."/>
            <person name="Cook A.M."/>
            <person name="Kjelleberg S."/>
            <person name="Thomas T."/>
        </authorList>
    </citation>
    <scope>NUCLEOTIDE SEQUENCE [LARGE SCALE GENOMIC DNA]</scope>
    <source>
        <strain evidence="6">DS-1 / DSM 13023 / NCIMB 13966</strain>
    </source>
</reference>
<dbReference type="Gene3D" id="1.10.10.10">
    <property type="entry name" value="Winged helix-like DNA-binding domain superfamily/Winged helix DNA-binding domain"/>
    <property type="match status" value="1"/>
</dbReference>
<evidence type="ECO:0000259" key="4">
    <source>
        <dbReference type="PROSITE" id="PS50995"/>
    </source>
</evidence>
<keyword evidence="2" id="KW-0238">DNA-binding</keyword>
<keyword evidence="6" id="KW-1185">Reference proteome</keyword>
<dbReference type="InterPro" id="IPR000835">
    <property type="entry name" value="HTH_MarR-typ"/>
</dbReference>
<dbReference type="EMBL" id="CP000774">
    <property type="protein sequence ID" value="ABS62425.1"/>
    <property type="molecule type" value="Genomic_DNA"/>
</dbReference>
<dbReference type="Pfam" id="PF12802">
    <property type="entry name" value="MarR_2"/>
    <property type="match status" value="1"/>
</dbReference>
<dbReference type="STRING" id="402881.Plav_0802"/>
<keyword evidence="1" id="KW-0805">Transcription regulation</keyword>
<evidence type="ECO:0000256" key="1">
    <source>
        <dbReference type="ARBA" id="ARBA00023015"/>
    </source>
</evidence>
<dbReference type="eggNOG" id="COG1846">
    <property type="taxonomic scope" value="Bacteria"/>
</dbReference>
<dbReference type="SMART" id="SM00347">
    <property type="entry name" value="HTH_MARR"/>
    <property type="match status" value="1"/>
</dbReference>
<feature type="domain" description="HTH marR-type" evidence="4">
    <location>
        <begin position="8"/>
        <end position="138"/>
    </location>
</feature>
<dbReference type="PANTHER" id="PTHR33164:SF64">
    <property type="entry name" value="TRANSCRIPTIONAL REGULATOR SLYA"/>
    <property type="match status" value="1"/>
</dbReference>
<dbReference type="InterPro" id="IPR036390">
    <property type="entry name" value="WH_DNA-bd_sf"/>
</dbReference>
<protein>
    <submittedName>
        <fullName evidence="5">Transcriptional regulator, MarR family</fullName>
    </submittedName>
</protein>
<dbReference type="HOGENOM" id="CLU_083287_18_2_5"/>